<dbReference type="VEuPathDB" id="FungiDB:I303_04401"/>
<dbReference type="Proteomes" id="UP000078595">
    <property type="component" value="Chromosome 5"/>
</dbReference>
<dbReference type="GeneID" id="28968100"/>
<dbReference type="KEGG" id="kdj:28968100"/>
<evidence type="ECO:0000313" key="3">
    <source>
        <dbReference type="EMBL" id="WWC62034.1"/>
    </source>
</evidence>
<dbReference type="RefSeq" id="XP_018262912.1">
    <property type="nucleotide sequence ID" value="XM_018407701.1"/>
</dbReference>
<dbReference type="AlphaFoldDB" id="A0A1A6A4T6"/>
<gene>
    <name evidence="2" type="ORF">I303_04401</name>
    <name evidence="3" type="ORF">I303_104621</name>
</gene>
<dbReference type="EMBL" id="CP144534">
    <property type="protein sequence ID" value="WWC62034.1"/>
    <property type="molecule type" value="Genomic_DNA"/>
</dbReference>
<evidence type="ECO:0000313" key="2">
    <source>
        <dbReference type="EMBL" id="OBR85070.1"/>
    </source>
</evidence>
<evidence type="ECO:0000256" key="1">
    <source>
        <dbReference type="SAM" id="MobiDB-lite"/>
    </source>
</evidence>
<sequence length="456" mass="52599">MTRTSIHQAAYLILYKVPVSRKGFIQFVRDFIDEIRQTTTVIIDGKEETLLELDVIMARPNSRQPIVRVFIPDEVHALNKNSWLHIVFLKEQLDLRQIENIWAPCAQNDRACSVAFSIDSEHPQPLLHFHKTRLEVLNKAARTACIQPTTHEWHVDVNDSKVSDRLTTRAEGKVQFASPFDVEKLRSQPAYSVTLADNSAVKLGFNRVERHMQPSSCKTIALFNSSYYPRGSEADYESPTVKPLLNKIVALYRTQHPHMTATVGNFRISTDHWFLLCDPSDIVLANAICDYPMPDGSFFRPVYNLNGDPADYKQGNIGRYHRFKQEEYDDRCEDLGLAEDELPPPRTEFEPYVRFDKPEKRPWEVCTATCALRDPLLIEQAVLEEQLRMFAGVPPPRIGKHPERDLWLRKLDIVIQKIQNRDQEGQLPLAESGDEEEQDRKKRRTVLETSDQNIPI</sequence>
<feature type="region of interest" description="Disordered" evidence="1">
    <location>
        <begin position="423"/>
        <end position="456"/>
    </location>
</feature>
<evidence type="ECO:0000313" key="4">
    <source>
        <dbReference type="Proteomes" id="UP000078595"/>
    </source>
</evidence>
<accession>A0A1A6A4T6</accession>
<protein>
    <submittedName>
        <fullName evidence="2">Uncharacterized protein</fullName>
    </submittedName>
</protein>
<reference evidence="3" key="2">
    <citation type="submission" date="2013-07" db="EMBL/GenBank/DDBJ databases">
        <authorList>
            <consortium name="The Broad Institute Genome Sequencing Platform"/>
            <person name="Cuomo C."/>
            <person name="Litvintseva A."/>
            <person name="Chen Y."/>
            <person name="Heitman J."/>
            <person name="Sun S."/>
            <person name="Springer D."/>
            <person name="Dromer F."/>
            <person name="Young S.K."/>
            <person name="Zeng Q."/>
            <person name="Gargeya S."/>
            <person name="Fitzgerald M."/>
            <person name="Abouelleil A."/>
            <person name="Alvarado L."/>
            <person name="Berlin A.M."/>
            <person name="Chapman S.B."/>
            <person name="Dewar J."/>
            <person name="Goldberg J."/>
            <person name="Griggs A."/>
            <person name="Gujja S."/>
            <person name="Hansen M."/>
            <person name="Howarth C."/>
            <person name="Imamovic A."/>
            <person name="Larimer J."/>
            <person name="McCowan C."/>
            <person name="Murphy C."/>
            <person name="Pearson M."/>
            <person name="Priest M."/>
            <person name="Roberts A."/>
            <person name="Saif S."/>
            <person name="Shea T."/>
            <person name="Sykes S."/>
            <person name="Wortman J."/>
            <person name="Nusbaum C."/>
            <person name="Birren B."/>
        </authorList>
    </citation>
    <scope>NUCLEOTIDE SEQUENCE</scope>
    <source>
        <strain evidence="3">CBS 10117</strain>
    </source>
</reference>
<feature type="compositionally biased region" description="Polar residues" evidence="1">
    <location>
        <begin position="447"/>
        <end position="456"/>
    </location>
</feature>
<proteinExistence type="predicted"/>
<reference evidence="2" key="1">
    <citation type="submission" date="2013-07" db="EMBL/GenBank/DDBJ databases">
        <title>The Genome Sequence of Cryptococcus dejecticola CBS10117.</title>
        <authorList>
            <consortium name="The Broad Institute Genome Sequencing Platform"/>
            <person name="Cuomo C."/>
            <person name="Litvintseva A."/>
            <person name="Chen Y."/>
            <person name="Heitman J."/>
            <person name="Sun S."/>
            <person name="Springer D."/>
            <person name="Dromer F."/>
            <person name="Young S.K."/>
            <person name="Zeng Q."/>
            <person name="Gargeya S."/>
            <person name="Fitzgerald M."/>
            <person name="Abouelleil A."/>
            <person name="Alvarado L."/>
            <person name="Berlin A.M."/>
            <person name="Chapman S.B."/>
            <person name="Dewar J."/>
            <person name="Goldberg J."/>
            <person name="Griggs A."/>
            <person name="Gujja S."/>
            <person name="Hansen M."/>
            <person name="Howarth C."/>
            <person name="Imamovic A."/>
            <person name="Larimer J."/>
            <person name="McCowan C."/>
            <person name="Murphy C."/>
            <person name="Pearson M."/>
            <person name="Priest M."/>
            <person name="Roberts A."/>
            <person name="Saif S."/>
            <person name="Shea T."/>
            <person name="Sykes S."/>
            <person name="Wortman J."/>
            <person name="Nusbaum C."/>
            <person name="Birren B."/>
        </authorList>
    </citation>
    <scope>NUCLEOTIDE SEQUENCE [LARGE SCALE GENOMIC DNA]</scope>
    <source>
        <strain evidence="2">CBS 10117</strain>
    </source>
</reference>
<keyword evidence="4" id="KW-1185">Reference proteome</keyword>
<dbReference type="EMBL" id="KI894031">
    <property type="protein sequence ID" value="OBR85070.1"/>
    <property type="molecule type" value="Genomic_DNA"/>
</dbReference>
<reference evidence="3" key="3">
    <citation type="submission" date="2024-02" db="EMBL/GenBank/DDBJ databases">
        <title>Comparative genomics of Cryptococcus and Kwoniella reveals pathogenesis evolution and contrasting modes of karyotype evolution via chromosome fusion or intercentromeric recombination.</title>
        <authorList>
            <person name="Coelho M.A."/>
            <person name="David-Palma M."/>
            <person name="Shea T."/>
            <person name="Bowers K."/>
            <person name="McGinley-Smith S."/>
            <person name="Mohammad A.W."/>
            <person name="Gnirke A."/>
            <person name="Yurkov A.M."/>
            <person name="Nowrousian M."/>
            <person name="Sun S."/>
            <person name="Cuomo C.A."/>
            <person name="Heitman J."/>
        </authorList>
    </citation>
    <scope>NUCLEOTIDE SEQUENCE</scope>
    <source>
        <strain evidence="3">CBS 10117</strain>
    </source>
</reference>
<name>A0A1A6A4T6_9TREE</name>
<organism evidence="2">
    <name type="scientific">Kwoniella dejecticola CBS 10117</name>
    <dbReference type="NCBI Taxonomy" id="1296121"/>
    <lineage>
        <taxon>Eukaryota</taxon>
        <taxon>Fungi</taxon>
        <taxon>Dikarya</taxon>
        <taxon>Basidiomycota</taxon>
        <taxon>Agaricomycotina</taxon>
        <taxon>Tremellomycetes</taxon>
        <taxon>Tremellales</taxon>
        <taxon>Cryptococcaceae</taxon>
        <taxon>Kwoniella</taxon>
    </lineage>
</organism>